<comment type="caution">
    <text evidence="2">The sequence shown here is derived from an EMBL/GenBank/DDBJ whole genome shotgun (WGS) entry which is preliminary data.</text>
</comment>
<accession>A0AAV4B4J1</accession>
<name>A0AAV4B4J1_9GAST</name>
<dbReference type="Proteomes" id="UP000735302">
    <property type="component" value="Unassembled WGS sequence"/>
</dbReference>
<gene>
    <name evidence="2" type="ORF">PoB_004050300</name>
</gene>
<evidence type="ECO:0000256" key="1">
    <source>
        <dbReference type="SAM" id="MobiDB-lite"/>
    </source>
</evidence>
<proteinExistence type="predicted"/>
<reference evidence="2 3" key="1">
    <citation type="journal article" date="2021" name="Elife">
        <title>Chloroplast acquisition without the gene transfer in kleptoplastic sea slugs, Plakobranchus ocellatus.</title>
        <authorList>
            <person name="Maeda T."/>
            <person name="Takahashi S."/>
            <person name="Yoshida T."/>
            <person name="Shimamura S."/>
            <person name="Takaki Y."/>
            <person name="Nagai Y."/>
            <person name="Toyoda A."/>
            <person name="Suzuki Y."/>
            <person name="Arimoto A."/>
            <person name="Ishii H."/>
            <person name="Satoh N."/>
            <person name="Nishiyama T."/>
            <person name="Hasebe M."/>
            <person name="Maruyama T."/>
            <person name="Minagawa J."/>
            <person name="Obokata J."/>
            <person name="Shigenobu S."/>
        </authorList>
    </citation>
    <scope>NUCLEOTIDE SEQUENCE [LARGE SCALE GENOMIC DNA]</scope>
</reference>
<evidence type="ECO:0000313" key="2">
    <source>
        <dbReference type="EMBL" id="GFO13998.1"/>
    </source>
</evidence>
<organism evidence="2 3">
    <name type="scientific">Plakobranchus ocellatus</name>
    <dbReference type="NCBI Taxonomy" id="259542"/>
    <lineage>
        <taxon>Eukaryota</taxon>
        <taxon>Metazoa</taxon>
        <taxon>Spiralia</taxon>
        <taxon>Lophotrochozoa</taxon>
        <taxon>Mollusca</taxon>
        <taxon>Gastropoda</taxon>
        <taxon>Heterobranchia</taxon>
        <taxon>Euthyneura</taxon>
        <taxon>Panpulmonata</taxon>
        <taxon>Sacoglossa</taxon>
        <taxon>Placobranchoidea</taxon>
        <taxon>Plakobranchidae</taxon>
        <taxon>Plakobranchus</taxon>
    </lineage>
</organism>
<sequence length="355" mass="39318">MSSSTANGAFLSRHQMLHFSCQQLEGKKNPSKLADDLRNLYLHHSDSGTALLGTADEYLRDYADVVDNMDSGGLNNFAEGALALCQFYKNDSCKWETYLTEEKIMQLPCFMAAMEGMNPHDYELVSDSEDCDINLGSHSTSFSNIATASDFTISDNAFIERAPQAGLRNSPANSGPKNNFNLARTDMLAAVKPKVGMFSTQSPGPPEPSQVRKNSSINEPFPSPAPSLPQNQLSSKLKRSLYQETLSNADSSVSIQKAKGKCSEQLPITEFVSLFQVVSETKKAHSGSKREHHQSFVKLDHLLQLQKKNKRFSLPEHWMCNNSPHFTSDEFKLFIRGSGIKYPWSSISPSNEGSC</sequence>
<keyword evidence="3" id="KW-1185">Reference proteome</keyword>
<feature type="region of interest" description="Disordered" evidence="1">
    <location>
        <begin position="196"/>
        <end position="233"/>
    </location>
</feature>
<dbReference type="AlphaFoldDB" id="A0AAV4B4J1"/>
<protein>
    <submittedName>
        <fullName evidence="2">Fidgetin-like protein 1</fullName>
    </submittedName>
</protein>
<dbReference type="EMBL" id="BLXT01004521">
    <property type="protein sequence ID" value="GFO13998.1"/>
    <property type="molecule type" value="Genomic_DNA"/>
</dbReference>
<evidence type="ECO:0000313" key="3">
    <source>
        <dbReference type="Proteomes" id="UP000735302"/>
    </source>
</evidence>